<organism evidence="1">
    <name type="scientific">Arundo donax</name>
    <name type="common">Giant reed</name>
    <name type="synonym">Donax arundinaceus</name>
    <dbReference type="NCBI Taxonomy" id="35708"/>
    <lineage>
        <taxon>Eukaryota</taxon>
        <taxon>Viridiplantae</taxon>
        <taxon>Streptophyta</taxon>
        <taxon>Embryophyta</taxon>
        <taxon>Tracheophyta</taxon>
        <taxon>Spermatophyta</taxon>
        <taxon>Magnoliopsida</taxon>
        <taxon>Liliopsida</taxon>
        <taxon>Poales</taxon>
        <taxon>Poaceae</taxon>
        <taxon>PACMAD clade</taxon>
        <taxon>Arundinoideae</taxon>
        <taxon>Arundineae</taxon>
        <taxon>Arundo</taxon>
    </lineage>
</organism>
<dbReference type="EMBL" id="GBRH01282427">
    <property type="protein sequence ID" value="JAD15468.1"/>
    <property type="molecule type" value="Transcribed_RNA"/>
</dbReference>
<evidence type="ECO:0000313" key="1">
    <source>
        <dbReference type="EMBL" id="JAD15468.1"/>
    </source>
</evidence>
<proteinExistence type="predicted"/>
<sequence>MTNPIFMKMAFLPLRLCPHSSASSCSRKSQRANL</sequence>
<reference evidence="1" key="2">
    <citation type="journal article" date="2015" name="Data Brief">
        <title>Shoot transcriptome of the giant reed, Arundo donax.</title>
        <authorList>
            <person name="Barrero R.A."/>
            <person name="Guerrero F.D."/>
            <person name="Moolhuijzen P."/>
            <person name="Goolsby J.A."/>
            <person name="Tidwell J."/>
            <person name="Bellgard S.E."/>
            <person name="Bellgard M.I."/>
        </authorList>
    </citation>
    <scope>NUCLEOTIDE SEQUENCE</scope>
    <source>
        <tissue evidence="1">Shoot tissue taken approximately 20 cm above the soil surface</tissue>
    </source>
</reference>
<protein>
    <submittedName>
        <fullName evidence="1">Uncharacterized protein</fullName>
    </submittedName>
</protein>
<accession>A0A0A9TY17</accession>
<reference evidence="1" key="1">
    <citation type="submission" date="2014-09" db="EMBL/GenBank/DDBJ databases">
        <authorList>
            <person name="Magalhaes I.L.F."/>
            <person name="Oliveira U."/>
            <person name="Santos F.R."/>
            <person name="Vidigal T.H.D.A."/>
            <person name="Brescovit A.D."/>
            <person name="Santos A.J."/>
        </authorList>
    </citation>
    <scope>NUCLEOTIDE SEQUENCE</scope>
    <source>
        <tissue evidence="1">Shoot tissue taken approximately 20 cm above the soil surface</tissue>
    </source>
</reference>
<dbReference type="AlphaFoldDB" id="A0A0A9TY17"/>
<name>A0A0A9TY17_ARUDO</name>